<reference evidence="1" key="1">
    <citation type="submission" date="2022-06" db="EMBL/GenBank/DDBJ databases">
        <title>Phylogenomic reconstructions and comparative analyses of Kickxellomycotina fungi.</title>
        <authorList>
            <person name="Reynolds N.K."/>
            <person name="Stajich J.E."/>
            <person name="Barry K."/>
            <person name="Grigoriev I.V."/>
            <person name="Crous P."/>
            <person name="Smith M.E."/>
        </authorList>
    </citation>
    <scope>NUCLEOTIDE SEQUENCE</scope>
    <source>
        <strain evidence="1">RSA 2271</strain>
    </source>
</reference>
<proteinExistence type="predicted"/>
<evidence type="ECO:0000313" key="1">
    <source>
        <dbReference type="EMBL" id="KAJ1672838.1"/>
    </source>
</evidence>
<evidence type="ECO:0000313" key="2">
    <source>
        <dbReference type="Proteomes" id="UP001145114"/>
    </source>
</evidence>
<feature type="non-terminal residue" evidence="1">
    <location>
        <position position="1"/>
    </location>
</feature>
<dbReference type="EMBL" id="JAMZIH010007752">
    <property type="protein sequence ID" value="KAJ1672838.1"/>
    <property type="molecule type" value="Genomic_DNA"/>
</dbReference>
<feature type="non-terminal residue" evidence="1">
    <location>
        <position position="330"/>
    </location>
</feature>
<keyword evidence="2" id="KW-1185">Reference proteome</keyword>
<name>A0ACC1H8S5_9FUNG</name>
<accession>A0ACC1H8S5</accession>
<sequence>KRVPRLPSKSFITGYLNSFRSNGEAAVVSKEDETALSEGETSYNKALELIDSKEYAQAIELLEKAIEQGMSQRYASALSLRGSFNFLKGDLKRAQEDLEKALEHDPANPRTYLRLANLYTEKKDIDKVNELITKAKELDESDPEAYFQSGQMLFLKQEFDKALVEYQRAVDLDSEFVYPHIQLGVAQFKIGQVDEAMSTFKRAIEKFPQRSDILNYYGELLAEQGNVGEAIKIFETAVEKDKENPLPYVNQAIAVFQSTGDVQKALSLIRDALEVDAECELAVAALSQIYLQMGMFEESLAMLRRAVELAKSEEEMISAITFRENTAAQY</sequence>
<dbReference type="Proteomes" id="UP001145114">
    <property type="component" value="Unassembled WGS sequence"/>
</dbReference>
<protein>
    <submittedName>
        <fullName evidence="1">TOM (Translocase of outer membrane) complex component</fullName>
    </submittedName>
</protein>
<gene>
    <name evidence="1" type="primary">TOM70_1</name>
    <name evidence="1" type="ORF">EV182_006391</name>
</gene>
<comment type="caution">
    <text evidence="1">The sequence shown here is derived from an EMBL/GenBank/DDBJ whole genome shotgun (WGS) entry which is preliminary data.</text>
</comment>
<organism evidence="1 2">
    <name type="scientific">Spiromyces aspiralis</name>
    <dbReference type="NCBI Taxonomy" id="68401"/>
    <lineage>
        <taxon>Eukaryota</taxon>
        <taxon>Fungi</taxon>
        <taxon>Fungi incertae sedis</taxon>
        <taxon>Zoopagomycota</taxon>
        <taxon>Kickxellomycotina</taxon>
        <taxon>Kickxellomycetes</taxon>
        <taxon>Kickxellales</taxon>
        <taxon>Kickxellaceae</taxon>
        <taxon>Spiromyces</taxon>
    </lineage>
</organism>